<gene>
    <name evidence="6" type="ORF">LCOR_04852.1</name>
</gene>
<sequence length="303" mass="34222">MLPDMSNQAEKLVNILVTGNNIDPYQHLLRFSLDDITFCCFGKRTTSINDPLFKQASLLAEYVKESAKIKYVASQYLPVLSFIGCLLGHEKEFAKHTESRDTWILNSMMEAYNDGKECIATVLMEAAYAGEIDEISAVVSLSDIIGGGMETTAVTLAWAFGILSVEQEVQRKIQQELDHFIDAHKRMPVFTDREEFPYMIAVQKECLRFQPITTKGVPHEAAEDIVWQNKIVPKGATIVTNMIAMHMNPDVYPEPCAFRPERFLDKTETFTASVKSKIEDSDQYNFGWGRRLCPGIYLASVVI</sequence>
<protein>
    <submittedName>
        <fullName evidence="6">Cytochrome p450</fullName>
    </submittedName>
</protein>
<comment type="similarity">
    <text evidence="5">Belongs to the cytochrome P450 family.</text>
</comment>
<evidence type="ECO:0000313" key="7">
    <source>
        <dbReference type="Proteomes" id="UP000027586"/>
    </source>
</evidence>
<dbReference type="InterPro" id="IPR002401">
    <property type="entry name" value="Cyt_P450_E_grp-I"/>
</dbReference>
<dbReference type="SUPFAM" id="SSF48264">
    <property type="entry name" value="Cytochrome P450"/>
    <property type="match status" value="1"/>
</dbReference>
<keyword evidence="5" id="KW-0503">Monooxygenase</keyword>
<comment type="cofactor">
    <cofactor evidence="4">
        <name>heme</name>
        <dbReference type="ChEBI" id="CHEBI:30413"/>
    </cofactor>
</comment>
<comment type="caution">
    <text evidence="6">The sequence shown here is derived from an EMBL/GenBank/DDBJ whole genome shotgun (WGS) entry which is preliminary data.</text>
</comment>
<dbReference type="VEuPathDB" id="FungiDB:LCOR_04852.1"/>
<keyword evidence="2 5" id="KW-0560">Oxidoreductase</keyword>
<dbReference type="AlphaFoldDB" id="A0A068RTN0"/>
<dbReference type="EMBL" id="CBTN010000017">
    <property type="protein sequence ID" value="CDH53508.1"/>
    <property type="molecule type" value="Genomic_DNA"/>
</dbReference>
<dbReference type="Gene3D" id="1.10.630.10">
    <property type="entry name" value="Cytochrome P450"/>
    <property type="match status" value="1"/>
</dbReference>
<dbReference type="PANTHER" id="PTHR46300">
    <property type="entry name" value="P450, PUTATIVE (EUROFUNG)-RELATED-RELATED"/>
    <property type="match status" value="1"/>
</dbReference>
<keyword evidence="4 5" id="KW-0349">Heme</keyword>
<dbReference type="InterPro" id="IPR017972">
    <property type="entry name" value="Cyt_P450_CS"/>
</dbReference>
<dbReference type="Proteomes" id="UP000027586">
    <property type="component" value="Unassembled WGS sequence"/>
</dbReference>
<dbReference type="STRING" id="1263082.A0A068RTN0"/>
<evidence type="ECO:0000256" key="3">
    <source>
        <dbReference type="ARBA" id="ARBA00023004"/>
    </source>
</evidence>
<evidence type="ECO:0000256" key="1">
    <source>
        <dbReference type="ARBA" id="ARBA00022723"/>
    </source>
</evidence>
<dbReference type="Pfam" id="PF00067">
    <property type="entry name" value="p450"/>
    <property type="match status" value="1"/>
</dbReference>
<keyword evidence="7" id="KW-1185">Reference proteome</keyword>
<reference evidence="6" key="1">
    <citation type="submission" date="2013-08" db="EMBL/GenBank/DDBJ databases">
        <title>Gene expansion shapes genome architecture in the human pathogen Lichtheimia corymbifera: an evolutionary genomics analysis in the ancient terrestrial Mucorales (Mucoromycotina).</title>
        <authorList>
            <person name="Schwartze V.U."/>
            <person name="Winter S."/>
            <person name="Shelest E."/>
            <person name="Marcet-Houben M."/>
            <person name="Horn F."/>
            <person name="Wehner S."/>
            <person name="Hoffmann K."/>
            <person name="Riege K."/>
            <person name="Sammeth M."/>
            <person name="Nowrousian M."/>
            <person name="Valiante V."/>
            <person name="Linde J."/>
            <person name="Jacobsen I.D."/>
            <person name="Marz M."/>
            <person name="Brakhage A.A."/>
            <person name="Gabaldon T."/>
            <person name="Bocker S."/>
            <person name="Voigt K."/>
        </authorList>
    </citation>
    <scope>NUCLEOTIDE SEQUENCE [LARGE SCALE GENOMIC DNA]</scope>
    <source>
        <strain evidence="6">FSU 9682</strain>
    </source>
</reference>
<evidence type="ECO:0000313" key="6">
    <source>
        <dbReference type="EMBL" id="CDH53508.1"/>
    </source>
</evidence>
<dbReference type="PROSITE" id="PS00086">
    <property type="entry name" value="CYTOCHROME_P450"/>
    <property type="match status" value="1"/>
</dbReference>
<accession>A0A068RTN0</accession>
<dbReference type="GO" id="GO:0020037">
    <property type="term" value="F:heme binding"/>
    <property type="evidence" value="ECO:0007669"/>
    <property type="project" value="InterPro"/>
</dbReference>
<feature type="binding site" description="axial binding residue" evidence="4">
    <location>
        <position position="293"/>
    </location>
    <ligand>
        <name>heme</name>
        <dbReference type="ChEBI" id="CHEBI:30413"/>
    </ligand>
    <ligandPart>
        <name>Fe</name>
        <dbReference type="ChEBI" id="CHEBI:18248"/>
    </ligandPart>
</feature>
<name>A0A068RTN0_9FUNG</name>
<dbReference type="PRINTS" id="PR00463">
    <property type="entry name" value="EP450I"/>
</dbReference>
<keyword evidence="1 4" id="KW-0479">Metal-binding</keyword>
<evidence type="ECO:0000256" key="2">
    <source>
        <dbReference type="ARBA" id="ARBA00023002"/>
    </source>
</evidence>
<proteinExistence type="inferred from homology"/>
<dbReference type="InterPro" id="IPR050364">
    <property type="entry name" value="Cytochrome_P450_fung"/>
</dbReference>
<dbReference type="GO" id="GO:0004497">
    <property type="term" value="F:monooxygenase activity"/>
    <property type="evidence" value="ECO:0007669"/>
    <property type="project" value="UniProtKB-KW"/>
</dbReference>
<dbReference type="PRINTS" id="PR00385">
    <property type="entry name" value="P450"/>
</dbReference>
<organism evidence="6 7">
    <name type="scientific">Lichtheimia corymbifera JMRC:FSU:9682</name>
    <dbReference type="NCBI Taxonomy" id="1263082"/>
    <lineage>
        <taxon>Eukaryota</taxon>
        <taxon>Fungi</taxon>
        <taxon>Fungi incertae sedis</taxon>
        <taxon>Mucoromycota</taxon>
        <taxon>Mucoromycotina</taxon>
        <taxon>Mucoromycetes</taxon>
        <taxon>Mucorales</taxon>
        <taxon>Lichtheimiaceae</taxon>
        <taxon>Lichtheimia</taxon>
    </lineage>
</organism>
<dbReference type="GO" id="GO:0005506">
    <property type="term" value="F:iron ion binding"/>
    <property type="evidence" value="ECO:0007669"/>
    <property type="project" value="InterPro"/>
</dbReference>
<dbReference type="InterPro" id="IPR001128">
    <property type="entry name" value="Cyt_P450"/>
</dbReference>
<dbReference type="InterPro" id="IPR036396">
    <property type="entry name" value="Cyt_P450_sf"/>
</dbReference>
<dbReference type="OrthoDB" id="1470350at2759"/>
<evidence type="ECO:0000256" key="4">
    <source>
        <dbReference type="PIRSR" id="PIRSR602401-1"/>
    </source>
</evidence>
<dbReference type="GO" id="GO:0016705">
    <property type="term" value="F:oxidoreductase activity, acting on paired donors, with incorporation or reduction of molecular oxygen"/>
    <property type="evidence" value="ECO:0007669"/>
    <property type="project" value="InterPro"/>
</dbReference>
<keyword evidence="3 4" id="KW-0408">Iron</keyword>
<evidence type="ECO:0000256" key="5">
    <source>
        <dbReference type="RuleBase" id="RU000461"/>
    </source>
</evidence>